<comment type="caution">
    <text evidence="2">The sequence shown here is derived from an EMBL/GenBank/DDBJ whole genome shotgun (WGS) entry which is preliminary data.</text>
</comment>
<dbReference type="AlphaFoldDB" id="A0ABD3Q3M3"/>
<dbReference type="Pfam" id="PF05773">
    <property type="entry name" value="RWD"/>
    <property type="match status" value="1"/>
</dbReference>
<accession>A0ABD3Q3M3</accession>
<dbReference type="InterPro" id="IPR029058">
    <property type="entry name" value="AB_hydrolase_fold"/>
</dbReference>
<feature type="domain" description="RWD" evidence="1">
    <location>
        <begin position="167"/>
        <end position="281"/>
    </location>
</feature>
<evidence type="ECO:0000313" key="3">
    <source>
        <dbReference type="Proteomes" id="UP001516023"/>
    </source>
</evidence>
<dbReference type="Pfam" id="PF03959">
    <property type="entry name" value="FSH1"/>
    <property type="match status" value="1"/>
</dbReference>
<dbReference type="SUPFAM" id="SSF52540">
    <property type="entry name" value="P-loop containing nucleoside triphosphate hydrolases"/>
    <property type="match status" value="1"/>
</dbReference>
<dbReference type="Gene3D" id="3.40.50.1820">
    <property type="entry name" value="alpha/beta hydrolase"/>
    <property type="match status" value="1"/>
</dbReference>
<dbReference type="SUPFAM" id="SSF53474">
    <property type="entry name" value="alpha/beta-Hydrolases"/>
    <property type="match status" value="1"/>
</dbReference>
<dbReference type="Gene3D" id="1.10.8.470">
    <property type="match status" value="1"/>
</dbReference>
<evidence type="ECO:0000259" key="1">
    <source>
        <dbReference type="PROSITE" id="PS50908"/>
    </source>
</evidence>
<sequence length="870" mass="96033">MLLHLWNHNDDFLGIVGFSQGSRLAHILSILHHITHGKAFHGLEFVIHVSGYGDCPLPENLVTYRTEQWGVRTDNIETTILSIPSMHIMGERDTLIPLESSMALMQFYDTAHIAVDVAQYLPFLRHVDEQQRIPPPSTARTNLTTLDETHTHLIQQPDEEHAQIQIEEVVALSLIFPINRIYQHPLQYSILLQPQHDGNPDEEEEERLWPPKPISLGIQYPPNYPDVSPTIRLIHDMNYHEFSMQQSEALMTVLRRAMEEEGGMPCVMGMVYAAREFFEGGGWIVANTTTTTTTTMGCWSERECLAVPVDDRVEGVEGMAVNTTGSTGLRPCSVKRIAECNEQGLEIAYGMLGRTHSDDVGLVNGEKTTNETSVGKGGSWKYTIGLVGKPSAGKSTFFNAATAFARQRGGGGGAGGGAGVNRDGNSDSDTILDGAAMAPHPFTTIDPNVGFCLVPAPAGSCPEDDEGSMDVLVNNRLVLGSTHGRDSKGRRMISLCLKDVAGLVPGAYQGRGKGNKFLDDLTDADVLVHVVDASGLSDAEGNKVASDERTSETNHPINDLAWVRNELVEWVFFNIASKWDNVVRRGRDKLVGMFSGYKQSQSFVLDVFAAVENYIKEKEGRDRIFDNLKLWDEGDLHRLVSAFLGMRFPMALALNKCDLPTSKQYINDIQAQLPIHGAHVGIGLSAHEEMKFMRHYIGITKKECTNRTIDNCSIPNGVWDCLQAAMSIRAPVLVFPVNDMLTYEPLPGMTNYSTRDASLPNRGMISCLTHAGGCAPSHWDADKQIYAPSITKTETKPALRDVLLLKPGSTVNDVFEGLKWIGALQGEFVRAEGASSIGDKPKLVSKWDVVGKQNRILRIMTTKRRTWQNK</sequence>
<evidence type="ECO:0000313" key="2">
    <source>
        <dbReference type="EMBL" id="KAL3794587.1"/>
    </source>
</evidence>
<protein>
    <recommendedName>
        <fullName evidence="1">RWD domain-containing protein</fullName>
    </recommendedName>
</protein>
<dbReference type="Proteomes" id="UP001516023">
    <property type="component" value="Unassembled WGS sequence"/>
</dbReference>
<dbReference type="InterPro" id="IPR006575">
    <property type="entry name" value="RWD_dom"/>
</dbReference>
<name>A0ABD3Q3M3_9STRA</name>
<dbReference type="PANTHER" id="PTHR23305">
    <property type="entry name" value="OBG GTPASE FAMILY"/>
    <property type="match status" value="1"/>
</dbReference>
<keyword evidence="3" id="KW-1185">Reference proteome</keyword>
<organism evidence="2 3">
    <name type="scientific">Cyclotella cryptica</name>
    <dbReference type="NCBI Taxonomy" id="29204"/>
    <lineage>
        <taxon>Eukaryota</taxon>
        <taxon>Sar</taxon>
        <taxon>Stramenopiles</taxon>
        <taxon>Ochrophyta</taxon>
        <taxon>Bacillariophyta</taxon>
        <taxon>Coscinodiscophyceae</taxon>
        <taxon>Thalassiosirophycidae</taxon>
        <taxon>Stephanodiscales</taxon>
        <taxon>Stephanodiscaceae</taxon>
        <taxon>Cyclotella</taxon>
    </lineage>
</organism>
<dbReference type="PANTHER" id="PTHR23305:SF1">
    <property type="entry name" value="OBG-TYPE G DOMAIN-CONTAINING PROTEIN"/>
    <property type="match status" value="1"/>
</dbReference>
<dbReference type="Gene3D" id="3.40.50.300">
    <property type="entry name" value="P-loop containing nucleotide triphosphate hydrolases"/>
    <property type="match status" value="1"/>
</dbReference>
<dbReference type="EMBL" id="JABMIG020000079">
    <property type="protein sequence ID" value="KAL3794587.1"/>
    <property type="molecule type" value="Genomic_DNA"/>
</dbReference>
<reference evidence="2 3" key="1">
    <citation type="journal article" date="2020" name="G3 (Bethesda)">
        <title>Improved Reference Genome for Cyclotella cryptica CCMP332, a Model for Cell Wall Morphogenesis, Salinity Adaptation, and Lipid Production in Diatoms (Bacillariophyta).</title>
        <authorList>
            <person name="Roberts W.R."/>
            <person name="Downey K.M."/>
            <person name="Ruck E.C."/>
            <person name="Traller J.C."/>
            <person name="Alverson A.J."/>
        </authorList>
    </citation>
    <scope>NUCLEOTIDE SEQUENCE [LARGE SCALE GENOMIC DNA]</scope>
    <source>
        <strain evidence="2 3">CCMP332</strain>
    </source>
</reference>
<dbReference type="InterPro" id="IPR027417">
    <property type="entry name" value="P-loop_NTPase"/>
</dbReference>
<dbReference type="InterPro" id="IPR016135">
    <property type="entry name" value="UBQ-conjugating_enzyme/RWD"/>
</dbReference>
<gene>
    <name evidence="2" type="ORF">HJC23_008043</name>
</gene>
<dbReference type="Gene3D" id="3.10.110.10">
    <property type="entry name" value="Ubiquitin Conjugating Enzyme"/>
    <property type="match status" value="1"/>
</dbReference>
<dbReference type="PROSITE" id="PS50908">
    <property type="entry name" value="RWD"/>
    <property type="match status" value="1"/>
</dbReference>
<dbReference type="InterPro" id="IPR005645">
    <property type="entry name" value="FSH-like_dom"/>
</dbReference>
<dbReference type="SUPFAM" id="SSF54495">
    <property type="entry name" value="UBC-like"/>
    <property type="match status" value="1"/>
</dbReference>
<proteinExistence type="predicted"/>